<organismHost>
    <name type="scientific">Adoxophyes honmai</name>
    <name type="common">Smaller tea tortrix moth</name>
    <dbReference type="NCBI Taxonomy" id="85585"/>
</organismHost>
<organism evidence="1 2">
    <name type="scientific">Adoxophyes honmai nucleopolyhedrovirus</name>
    <dbReference type="NCBI Taxonomy" id="224399"/>
    <lineage>
        <taxon>Viruses</taxon>
        <taxon>Viruses incertae sedis</taxon>
        <taxon>Naldaviricetes</taxon>
        <taxon>Lefavirales</taxon>
        <taxon>Baculoviridae</taxon>
        <taxon>Alphabaculovirus</taxon>
        <taxon>Alphabaculovirus adhonmai</taxon>
    </lineage>
</organism>
<evidence type="ECO:0000313" key="1">
    <source>
        <dbReference type="EMBL" id="BAC67351.1"/>
    </source>
</evidence>
<proteinExistence type="predicted"/>
<protein>
    <submittedName>
        <fullName evidence="1">Late expression factor 2</fullName>
    </submittedName>
</protein>
<dbReference type="Proteomes" id="UP000232720">
    <property type="component" value="Genome"/>
</dbReference>
<dbReference type="Pfam" id="PF03041">
    <property type="entry name" value="Baculo_LEF-2"/>
    <property type="match status" value="1"/>
</dbReference>
<dbReference type="GeneID" id="1485803"/>
<dbReference type="GO" id="GO:0019083">
    <property type="term" value="P:viral transcription"/>
    <property type="evidence" value="ECO:0007669"/>
    <property type="project" value="InterPro"/>
</dbReference>
<dbReference type="EMBL" id="AP006270">
    <property type="protein sequence ID" value="BAC67351.1"/>
    <property type="molecule type" value="Genomic_DNA"/>
</dbReference>
<sequence>METNHLLAWNPSIKPSEINKSALYTVSLEDFEDVEVSPYTVFFPPGSMTIKMSGARLYYMLNKKAEQNHKKTLLNPNKKPLRKSLKNVCFKSSVRKQQVSDLLSASIKMPKCMLTIFNLLQANPRGGQYYNRFVFNCYIGNVFTCTRCDKKCIADALLIFYMNDDKCVREVNTLFFKKEKIYSPPNCVKIKQASLCSAAKKCFGNNPLCNF</sequence>
<keyword evidence="2" id="KW-1185">Reference proteome</keyword>
<accession>Q80LJ6</accession>
<dbReference type="KEGG" id="vg:1485803"/>
<reference evidence="1 2" key="1">
    <citation type="journal article" date="2003" name="Virology">
        <title>Genome sequence and organization of a nucleopolyhedrovirus isolated from the smaller tea tortrix, Adoxophyes honmai.</title>
        <authorList>
            <person name="Nakai M."/>
            <person name="Goto C."/>
            <person name="Kang W."/>
            <person name="Shikata M."/>
            <person name="Luque T."/>
            <person name="Kunimi Y."/>
        </authorList>
    </citation>
    <scope>NUCLEOTIDE SEQUENCE [LARGE SCALE GENOMIC DNA]</scope>
    <source>
        <strain evidence="1 2">ADN001</strain>
    </source>
</reference>
<name>Q80LJ6_NPVAH</name>
<dbReference type="OrthoDB" id="19212at10239"/>
<evidence type="ECO:0000313" key="2">
    <source>
        <dbReference type="Proteomes" id="UP000232720"/>
    </source>
</evidence>
<dbReference type="InterPro" id="IPR004283">
    <property type="entry name" value="Lef-2"/>
</dbReference>
<dbReference type="RefSeq" id="NP_818747.1">
    <property type="nucleotide sequence ID" value="NC_004690.1"/>
</dbReference>